<dbReference type="Gene3D" id="3.30.70.270">
    <property type="match status" value="1"/>
</dbReference>
<dbReference type="NCBIfam" id="TIGR00254">
    <property type="entry name" value="GGDEF"/>
    <property type="match status" value="1"/>
</dbReference>
<dbReference type="CDD" id="cd01949">
    <property type="entry name" value="GGDEF"/>
    <property type="match status" value="1"/>
</dbReference>
<feature type="transmembrane region" description="Helical" evidence="1">
    <location>
        <begin position="86"/>
        <end position="102"/>
    </location>
</feature>
<keyword evidence="1" id="KW-0812">Transmembrane</keyword>
<dbReference type="PANTHER" id="PTHR44757">
    <property type="entry name" value="DIGUANYLATE CYCLASE DGCP"/>
    <property type="match status" value="1"/>
</dbReference>
<comment type="caution">
    <text evidence="4">The sequence shown here is derived from an EMBL/GenBank/DDBJ whole genome shotgun (WGS) entry which is preliminary data.</text>
</comment>
<dbReference type="RefSeq" id="WP_267568062.1">
    <property type="nucleotide sequence ID" value="NZ_JAPNTZ010000015.1"/>
</dbReference>
<dbReference type="SUPFAM" id="SSF141868">
    <property type="entry name" value="EAL domain-like"/>
    <property type="match status" value="1"/>
</dbReference>
<evidence type="ECO:0000259" key="2">
    <source>
        <dbReference type="PROSITE" id="PS50883"/>
    </source>
</evidence>
<dbReference type="SMART" id="SM00267">
    <property type="entry name" value="GGDEF"/>
    <property type="match status" value="1"/>
</dbReference>
<organism evidence="4 5">
    <name type="scientific">Paractinoplanes pyxinae</name>
    <dbReference type="NCBI Taxonomy" id="2997416"/>
    <lineage>
        <taxon>Bacteria</taxon>
        <taxon>Bacillati</taxon>
        <taxon>Actinomycetota</taxon>
        <taxon>Actinomycetes</taxon>
        <taxon>Micromonosporales</taxon>
        <taxon>Micromonosporaceae</taxon>
        <taxon>Paractinoplanes</taxon>
    </lineage>
</organism>
<dbReference type="EMBL" id="JAPNTZ010000015">
    <property type="protein sequence ID" value="MCY1143545.1"/>
    <property type="molecule type" value="Genomic_DNA"/>
</dbReference>
<dbReference type="PANTHER" id="PTHR44757:SF2">
    <property type="entry name" value="BIOFILM ARCHITECTURE MAINTENANCE PROTEIN MBAA"/>
    <property type="match status" value="1"/>
</dbReference>
<feature type="transmembrane region" description="Helical" evidence="1">
    <location>
        <begin position="270"/>
        <end position="288"/>
    </location>
</feature>
<feature type="transmembrane region" description="Helical" evidence="1">
    <location>
        <begin position="52"/>
        <end position="74"/>
    </location>
</feature>
<dbReference type="SMART" id="SM00052">
    <property type="entry name" value="EAL"/>
    <property type="match status" value="1"/>
</dbReference>
<dbReference type="InterPro" id="IPR000160">
    <property type="entry name" value="GGDEF_dom"/>
</dbReference>
<proteinExistence type="predicted"/>
<dbReference type="Pfam" id="PF00990">
    <property type="entry name" value="GGDEF"/>
    <property type="match status" value="1"/>
</dbReference>
<evidence type="ECO:0000313" key="5">
    <source>
        <dbReference type="Proteomes" id="UP001151002"/>
    </source>
</evidence>
<name>A0ABT4BCK4_9ACTN</name>
<dbReference type="InterPro" id="IPR043128">
    <property type="entry name" value="Rev_trsase/Diguanyl_cyclase"/>
</dbReference>
<feature type="transmembrane region" description="Helical" evidence="1">
    <location>
        <begin position="176"/>
        <end position="198"/>
    </location>
</feature>
<dbReference type="Proteomes" id="UP001151002">
    <property type="component" value="Unassembled WGS sequence"/>
</dbReference>
<protein>
    <submittedName>
        <fullName evidence="4">EAL domain-containing protein</fullName>
    </submittedName>
</protein>
<feature type="domain" description="GGDEF" evidence="3">
    <location>
        <begin position="328"/>
        <end position="457"/>
    </location>
</feature>
<dbReference type="PROSITE" id="PS50883">
    <property type="entry name" value="EAL"/>
    <property type="match status" value="1"/>
</dbReference>
<dbReference type="Pfam" id="PF00563">
    <property type="entry name" value="EAL"/>
    <property type="match status" value="1"/>
</dbReference>
<feature type="transmembrane region" description="Helical" evidence="1">
    <location>
        <begin position="204"/>
        <end position="223"/>
    </location>
</feature>
<feature type="transmembrane region" description="Helical" evidence="1">
    <location>
        <begin position="151"/>
        <end position="169"/>
    </location>
</feature>
<keyword evidence="1" id="KW-1133">Transmembrane helix</keyword>
<dbReference type="InterPro" id="IPR035919">
    <property type="entry name" value="EAL_sf"/>
</dbReference>
<dbReference type="PROSITE" id="PS50887">
    <property type="entry name" value="GGDEF"/>
    <property type="match status" value="1"/>
</dbReference>
<evidence type="ECO:0000259" key="3">
    <source>
        <dbReference type="PROSITE" id="PS50887"/>
    </source>
</evidence>
<keyword evidence="5" id="KW-1185">Reference proteome</keyword>
<dbReference type="InterPro" id="IPR052155">
    <property type="entry name" value="Biofilm_reg_signaling"/>
</dbReference>
<dbReference type="CDD" id="cd01948">
    <property type="entry name" value="EAL"/>
    <property type="match status" value="1"/>
</dbReference>
<dbReference type="InterPro" id="IPR001633">
    <property type="entry name" value="EAL_dom"/>
</dbReference>
<dbReference type="InterPro" id="IPR029787">
    <property type="entry name" value="Nucleotide_cyclase"/>
</dbReference>
<feature type="transmembrane region" description="Helical" evidence="1">
    <location>
        <begin position="114"/>
        <end position="131"/>
    </location>
</feature>
<dbReference type="Gene3D" id="3.20.20.450">
    <property type="entry name" value="EAL domain"/>
    <property type="match status" value="1"/>
</dbReference>
<accession>A0ABT4BCK4</accession>
<keyword evidence="1" id="KW-0472">Membrane</keyword>
<reference evidence="4" key="1">
    <citation type="submission" date="2022-11" db="EMBL/GenBank/DDBJ databases">
        <authorList>
            <person name="Somphong A."/>
            <person name="Phongsopitanun W."/>
        </authorList>
    </citation>
    <scope>NUCLEOTIDE SEQUENCE</scope>
    <source>
        <strain evidence="4">Pm04-4</strain>
    </source>
</reference>
<feature type="transmembrane region" description="Helical" evidence="1">
    <location>
        <begin position="244"/>
        <end position="264"/>
    </location>
</feature>
<evidence type="ECO:0000256" key="1">
    <source>
        <dbReference type="SAM" id="Phobius"/>
    </source>
</evidence>
<gene>
    <name evidence="4" type="ORF">OWR29_36565</name>
</gene>
<sequence length="714" mass="76236">MVTGTLVCVAYPFLPNGHLSTSLAYNGLGLASFVMIVAGVRRHRPGAARAWWIFTTGVLSFVIADTVSEMTGIVLHDRPFPFWDDLLYFLAYPLLVAGLVMIARGRGRRERAGLVDAAIIAAGVGLVYWVFVIQPTLGDTGSPLFARLVNVGYPTYDVVMCAVVVRLIGRPGARVASLWLLTAGCVVNFGTDVVWSLTEAYDGGPINAGYMLAYVLWAAAALHPSMGSIGQGAGDRPRFGRGRLLLLGGVTMTVPAVLFLQGALGQHVNWPAIGVGAVVLFLLVLTRLGGFVGQTQRQAAELETLAMRDDLTGLANRRRFELRLRAASSSQVCLLDLNGFKQVNDRHGHAVGDHLLIAVAARLDAELDGEGLLARMGGDEFALLLTDATAAEGDAVVDRLARVLREPFAVDGHELLVGAAIGIADGADPVEVLRRADVAMYAAKTTKARFRRYAVELDDRADEEARLGAEMRAALDAGRFTLVYQPIVSLPDGEIRYVESLIRWDKRSPAEFIPVAERNGLIVELGEWILRTACAQFVAWQAAYGEDAPERISVNVSARQLAEPGFAWVVADALAANGMAPGHLIVEVTETAVFGGGVAVRAVKELHELGVKIALDDFGTGHSSLGLLQTVPVDVLKVDKSFVDNLALAGRHAVIATALIQVADGLGLTAVAEGVETAEQALSLYELGYRLAQGYHFGRPVPEPAFRGIGAAAR</sequence>
<dbReference type="SUPFAM" id="SSF55073">
    <property type="entry name" value="Nucleotide cyclase"/>
    <property type="match status" value="1"/>
</dbReference>
<feature type="domain" description="EAL" evidence="2">
    <location>
        <begin position="464"/>
        <end position="714"/>
    </location>
</feature>
<evidence type="ECO:0000313" key="4">
    <source>
        <dbReference type="EMBL" id="MCY1143545.1"/>
    </source>
</evidence>
<feature type="transmembrane region" description="Helical" evidence="1">
    <location>
        <begin position="23"/>
        <end position="40"/>
    </location>
</feature>